<evidence type="ECO:0000259" key="2">
    <source>
        <dbReference type="Pfam" id="PF03364"/>
    </source>
</evidence>
<dbReference type="Pfam" id="PF03364">
    <property type="entry name" value="Polyketide_cyc"/>
    <property type="match status" value="1"/>
</dbReference>
<organism evidence="3 4">
    <name type="scientific">Catenulispora subtropica</name>
    <dbReference type="NCBI Taxonomy" id="450798"/>
    <lineage>
        <taxon>Bacteria</taxon>
        <taxon>Bacillati</taxon>
        <taxon>Actinomycetota</taxon>
        <taxon>Actinomycetes</taxon>
        <taxon>Catenulisporales</taxon>
        <taxon>Catenulisporaceae</taxon>
        <taxon>Catenulispora</taxon>
    </lineage>
</organism>
<dbReference type="Proteomes" id="UP001499854">
    <property type="component" value="Unassembled WGS sequence"/>
</dbReference>
<protein>
    <recommendedName>
        <fullName evidence="2">Coenzyme Q-binding protein COQ10 START domain-containing protein</fullName>
    </recommendedName>
</protein>
<sequence>MDGITVITPREQKHPVVDLAHLAWRMSTEPMRPAASGTSAILSSTQNPFYPVNGGHTRRPHCRGGRIAGHCRWRRGVKPVSTVEASVEVAVPITTAYNQWTQFESFPQFMDGVEEVRQLDDVRNHWVVKVGGVRREFDTEVTEQRPDERISWMTVGGEVRQAGNVRFERMDEAHTRVTVHLEWEPEGLAEKTGSAVGLDTRRVKADAERFKDFIESRTTETGAWRGEVGPGAKGSSEGYDPM</sequence>
<feature type="region of interest" description="Disordered" evidence="1">
    <location>
        <begin position="216"/>
        <end position="242"/>
    </location>
</feature>
<evidence type="ECO:0000256" key="1">
    <source>
        <dbReference type="SAM" id="MobiDB-lite"/>
    </source>
</evidence>
<proteinExistence type="predicted"/>
<gene>
    <name evidence="3" type="ORF">GCM10009838_55800</name>
</gene>
<name>A0ABP5DXJ1_9ACTN</name>
<dbReference type="PANTHER" id="PTHR33824">
    <property type="entry name" value="POLYKETIDE CYCLASE/DEHYDRASE AND LIPID TRANSPORT SUPERFAMILY PROTEIN"/>
    <property type="match status" value="1"/>
</dbReference>
<keyword evidence="4" id="KW-1185">Reference proteome</keyword>
<evidence type="ECO:0000313" key="4">
    <source>
        <dbReference type="Proteomes" id="UP001499854"/>
    </source>
</evidence>
<dbReference type="Gene3D" id="3.30.530.20">
    <property type="match status" value="1"/>
</dbReference>
<evidence type="ECO:0000313" key="3">
    <source>
        <dbReference type="EMBL" id="GAA1986207.1"/>
    </source>
</evidence>
<dbReference type="SUPFAM" id="SSF55961">
    <property type="entry name" value="Bet v1-like"/>
    <property type="match status" value="1"/>
</dbReference>
<reference evidence="4" key="1">
    <citation type="journal article" date="2019" name="Int. J. Syst. Evol. Microbiol.">
        <title>The Global Catalogue of Microorganisms (GCM) 10K type strain sequencing project: providing services to taxonomists for standard genome sequencing and annotation.</title>
        <authorList>
            <consortium name="The Broad Institute Genomics Platform"/>
            <consortium name="The Broad Institute Genome Sequencing Center for Infectious Disease"/>
            <person name="Wu L."/>
            <person name="Ma J."/>
        </authorList>
    </citation>
    <scope>NUCLEOTIDE SEQUENCE [LARGE SCALE GENOMIC DNA]</scope>
    <source>
        <strain evidence="4">JCM 16013</strain>
    </source>
</reference>
<dbReference type="PANTHER" id="PTHR33824:SF7">
    <property type="entry name" value="POLYKETIDE CYCLASE_DEHYDRASE AND LIPID TRANSPORT SUPERFAMILY PROTEIN"/>
    <property type="match status" value="1"/>
</dbReference>
<accession>A0ABP5DXJ1</accession>
<feature type="domain" description="Coenzyme Q-binding protein COQ10 START" evidence="2">
    <location>
        <begin position="89"/>
        <end position="206"/>
    </location>
</feature>
<dbReference type="InterPro" id="IPR023393">
    <property type="entry name" value="START-like_dom_sf"/>
</dbReference>
<comment type="caution">
    <text evidence="3">The sequence shown here is derived from an EMBL/GenBank/DDBJ whole genome shotgun (WGS) entry which is preliminary data.</text>
</comment>
<dbReference type="InterPro" id="IPR047137">
    <property type="entry name" value="ORF3"/>
</dbReference>
<dbReference type="EMBL" id="BAAAQM010000037">
    <property type="protein sequence ID" value="GAA1986207.1"/>
    <property type="molecule type" value="Genomic_DNA"/>
</dbReference>
<dbReference type="InterPro" id="IPR005031">
    <property type="entry name" value="COQ10_START"/>
</dbReference>
<dbReference type="CDD" id="cd07817">
    <property type="entry name" value="SRPBCC_8"/>
    <property type="match status" value="1"/>
</dbReference>